<feature type="signal peptide" evidence="15">
    <location>
        <begin position="1"/>
        <end position="17"/>
    </location>
</feature>
<evidence type="ECO:0000256" key="14">
    <source>
        <dbReference type="RuleBase" id="RU364040"/>
    </source>
</evidence>
<dbReference type="GO" id="GO:0005615">
    <property type="term" value="C:extracellular space"/>
    <property type="evidence" value="ECO:0007669"/>
    <property type="project" value="TreeGrafter"/>
</dbReference>
<dbReference type="InterPro" id="IPR014782">
    <property type="entry name" value="Peptidase_M1_dom"/>
</dbReference>
<dbReference type="CDD" id="cd09601">
    <property type="entry name" value="M1_APN-Q_like"/>
    <property type="match status" value="1"/>
</dbReference>
<dbReference type="Pfam" id="PF17900">
    <property type="entry name" value="Peptidase_M1_N"/>
    <property type="match status" value="1"/>
</dbReference>
<sequence length="957" mass="110103">MIWRIFVLFPIFAVILAKPSNVDFTEEIQQLQQDETVPEGEYYLPLNVLPQKYKISLNIDMNLWNFQGEEIVEVLVVTPTREIRFNARGLAIQWDDVILRAPSATEPPYYTPSNYSYSEETEVVVLNFNDDLLPGSYELQLNFIGIIRSDVFGLYRSEYTINNQQKYVVATQFQATYARNVFPCWDNTNFRSIFEIELNHPNQYEGYSNMNVANRTILDNNRVVTLFEPSPPMASYLVAFVLAEYQTYRNDNFTAVHVPSNVNEQQAQYFLTNVRSALNLFEDFLNHQYQLPKLDFISVPRMFFGGMEHWGLITALARYFVNDPATVSASAHQSMTTIITHELAHMWFGNEVTPESWNYLWLSEGMASYFELFIADRMHSNWRMMDQYLLIHVHNAMRQDDKMSARPMTGSFYKPLDFNAQFDYVPYAKSGSVMRMIQHMIGIQHFREFLYNYISARSFQSATPNHFHERIQEIVDRAGDIPLPPDVSMATIIRSWTDNPGYPVVLVTRTTNGISLSQKRFLVDWEHTTVVPSEFYIPVNTKTTSNHHVTGTLPMSWIVPGSELQIDHIPLTDYVIVNRQQTGYYRVNYGEYDWKFIAEVLAVQKTLEEIHILNRAQLIDDSANLAKAGQTRYDSFFGIISYLKEETDYIPWTAATTNILNLEIMIRGIEEYPRFHHFINGLTTKVYETIRLTNYTRADHIATLHTQVTSNLACYFGNEQCKEDASELVNEMLSDSHMQGIPDQIQPTVFCTVAKHLSDTDILNRLIVRINQIFLTGRDAQEAILMRIIDGVGCTTNATAIESFLALSIMHLPVEGIDVRGSDRNRIFRSVASGSYLGIKMALELILNNYLEVENRFESINNAVRGLSMYIVTDDLLNLLEEILRIHSARMTPSLIAIFNDEITASRRNVAWVNHFKGRINTWLVTNVELPGGTGHRLSAISLISLLLIALLLIRVY</sequence>
<dbReference type="InterPro" id="IPR042097">
    <property type="entry name" value="Aminopeptidase_N-like_N_sf"/>
</dbReference>
<keyword evidence="3 14" id="KW-0031">Aminopeptidase</keyword>
<evidence type="ECO:0000256" key="8">
    <source>
        <dbReference type="ARBA" id="ARBA00022833"/>
    </source>
</evidence>
<keyword evidence="14" id="KW-0812">Transmembrane</keyword>
<dbReference type="InterPro" id="IPR027268">
    <property type="entry name" value="Peptidase_M4/M1_CTD_sf"/>
</dbReference>
<evidence type="ECO:0000256" key="9">
    <source>
        <dbReference type="ARBA" id="ARBA00023049"/>
    </source>
</evidence>
<feature type="site" description="Transition state stabilizer" evidence="13">
    <location>
        <position position="427"/>
    </location>
</feature>
<dbReference type="Gene3D" id="1.25.50.20">
    <property type="match status" value="1"/>
</dbReference>
<keyword evidence="4" id="KW-0336">GPI-anchor</keyword>
<keyword evidence="14" id="KW-0472">Membrane</keyword>
<dbReference type="Pfam" id="PF01433">
    <property type="entry name" value="Peptidase_M1"/>
    <property type="match status" value="1"/>
</dbReference>
<evidence type="ECO:0000256" key="5">
    <source>
        <dbReference type="ARBA" id="ARBA00022670"/>
    </source>
</evidence>
<evidence type="ECO:0000256" key="2">
    <source>
        <dbReference type="ARBA" id="ARBA00010136"/>
    </source>
</evidence>
<protein>
    <recommendedName>
        <fullName evidence="14">Aminopeptidase</fullName>
        <ecNumber evidence="14">3.4.11.-</ecNumber>
    </recommendedName>
</protein>
<dbReference type="InterPro" id="IPR001930">
    <property type="entry name" value="Peptidase_M1"/>
</dbReference>
<keyword evidence="15" id="KW-0732">Signal</keyword>
<dbReference type="GO" id="GO:0070006">
    <property type="term" value="F:metalloaminopeptidase activity"/>
    <property type="evidence" value="ECO:0007669"/>
    <property type="project" value="TreeGrafter"/>
</dbReference>
<dbReference type="GO" id="GO:0043171">
    <property type="term" value="P:peptide catabolic process"/>
    <property type="evidence" value="ECO:0007669"/>
    <property type="project" value="TreeGrafter"/>
</dbReference>
<dbReference type="Pfam" id="PF11838">
    <property type="entry name" value="ERAP1_C"/>
    <property type="match status" value="1"/>
</dbReference>
<organism evidence="19">
    <name type="scientific">Lutzomyia longipalpis</name>
    <name type="common">Sand fly</name>
    <dbReference type="NCBI Taxonomy" id="7200"/>
    <lineage>
        <taxon>Eukaryota</taxon>
        <taxon>Metazoa</taxon>
        <taxon>Ecdysozoa</taxon>
        <taxon>Arthropoda</taxon>
        <taxon>Hexapoda</taxon>
        <taxon>Insecta</taxon>
        <taxon>Pterygota</taxon>
        <taxon>Neoptera</taxon>
        <taxon>Endopterygota</taxon>
        <taxon>Diptera</taxon>
        <taxon>Nematocera</taxon>
        <taxon>Psychodoidea</taxon>
        <taxon>Psychodidae</taxon>
        <taxon>Lutzomyia</taxon>
        <taxon>Lutzomyia</taxon>
    </lineage>
</organism>
<feature type="active site" description="Proton acceptor" evidence="11">
    <location>
        <position position="342"/>
    </location>
</feature>
<dbReference type="EMBL" id="GITU01007541">
    <property type="protein sequence ID" value="MBC1176244.1"/>
    <property type="molecule type" value="Transcribed_RNA"/>
</dbReference>
<reference evidence="19" key="1">
    <citation type="journal article" date="2020" name="BMC">
        <title>Leishmania infection induces a limited differential gene expression in the sand fly midgut.</title>
        <authorList>
            <person name="Coutinho-Abreu I.V."/>
            <person name="Serafim T.D."/>
            <person name="Meneses C."/>
            <person name="Kamhawi S."/>
            <person name="Oliveira F."/>
            <person name="Valenzuela J.G."/>
        </authorList>
    </citation>
    <scope>NUCLEOTIDE SEQUENCE</scope>
    <source>
        <strain evidence="19">Jacobina</strain>
        <tissue evidence="19">Midgut</tissue>
    </source>
</reference>
<evidence type="ECO:0000256" key="12">
    <source>
        <dbReference type="PIRSR" id="PIRSR634016-3"/>
    </source>
</evidence>
<dbReference type="InterPro" id="IPR050344">
    <property type="entry name" value="Peptidase_M1_aminopeptidases"/>
</dbReference>
<name>A0A7G3AVS3_LUTLO</name>
<keyword evidence="10" id="KW-0449">Lipoprotein</keyword>
<comment type="subcellular location">
    <subcellularLocation>
        <location evidence="1">Cell membrane</location>
        <topology evidence="1">Lipid-anchor</topology>
        <topology evidence="1">GPI-anchor</topology>
    </subcellularLocation>
</comment>
<feature type="domain" description="Peptidase M1 membrane alanine aminopeptidase" evidence="16">
    <location>
        <begin position="271"/>
        <end position="476"/>
    </location>
</feature>
<evidence type="ECO:0000313" key="19">
    <source>
        <dbReference type="EMBL" id="MBC1176244.1"/>
    </source>
</evidence>
<dbReference type="SUPFAM" id="SSF63737">
    <property type="entry name" value="Leukotriene A4 hydrolase N-terminal domain"/>
    <property type="match status" value="1"/>
</dbReference>
<evidence type="ECO:0000256" key="6">
    <source>
        <dbReference type="ARBA" id="ARBA00022723"/>
    </source>
</evidence>
<evidence type="ECO:0000259" key="18">
    <source>
        <dbReference type="Pfam" id="PF17900"/>
    </source>
</evidence>
<feature type="binding site" evidence="12">
    <location>
        <position position="364"/>
    </location>
    <ligand>
        <name>Zn(2+)</name>
        <dbReference type="ChEBI" id="CHEBI:29105"/>
        <note>catalytic</note>
    </ligand>
</feature>
<dbReference type="FunFam" id="1.10.390.10:FF:000013">
    <property type="entry name" value="Aminopeptidase N"/>
    <property type="match status" value="1"/>
</dbReference>
<keyword evidence="7 14" id="KW-0378">Hydrolase</keyword>
<dbReference type="AlphaFoldDB" id="A0A7G3AVS3"/>
<dbReference type="InterPro" id="IPR034016">
    <property type="entry name" value="M1_APN-typ"/>
</dbReference>
<dbReference type="GO" id="GO:0042277">
    <property type="term" value="F:peptide binding"/>
    <property type="evidence" value="ECO:0007669"/>
    <property type="project" value="TreeGrafter"/>
</dbReference>
<evidence type="ECO:0000256" key="13">
    <source>
        <dbReference type="PIRSR" id="PIRSR634016-4"/>
    </source>
</evidence>
<keyword evidence="8 12" id="KW-0862">Zinc</keyword>
<evidence type="ECO:0000256" key="4">
    <source>
        <dbReference type="ARBA" id="ARBA00022622"/>
    </source>
</evidence>
<evidence type="ECO:0000259" key="17">
    <source>
        <dbReference type="Pfam" id="PF11838"/>
    </source>
</evidence>
<dbReference type="GO" id="GO:0006508">
    <property type="term" value="P:proteolysis"/>
    <property type="evidence" value="ECO:0007669"/>
    <property type="project" value="UniProtKB-KW"/>
</dbReference>
<feature type="domain" description="ERAP1-like C-terminal" evidence="17">
    <location>
        <begin position="574"/>
        <end position="887"/>
    </location>
</feature>
<proteinExistence type="inferred from homology"/>
<dbReference type="InterPro" id="IPR045357">
    <property type="entry name" value="Aminopeptidase_N-like_N"/>
</dbReference>
<dbReference type="Gene3D" id="2.60.40.1730">
    <property type="entry name" value="tricorn interacting facor f3 domain"/>
    <property type="match status" value="1"/>
</dbReference>
<feature type="domain" description="Aminopeptidase N-like N-terminal" evidence="18">
    <location>
        <begin position="50"/>
        <end position="237"/>
    </location>
</feature>
<evidence type="ECO:0000256" key="10">
    <source>
        <dbReference type="ARBA" id="ARBA00023288"/>
    </source>
</evidence>
<comment type="similarity">
    <text evidence="2 14">Belongs to the peptidase M1 family.</text>
</comment>
<dbReference type="Gene3D" id="1.10.390.10">
    <property type="entry name" value="Neutral Protease Domain 2"/>
    <property type="match status" value="1"/>
</dbReference>
<accession>A0A7G3AVS3</accession>
<dbReference type="VEuPathDB" id="VectorBase:LLONM1_003497"/>
<dbReference type="PANTHER" id="PTHR11533">
    <property type="entry name" value="PROTEASE M1 ZINC METALLOPROTEASE"/>
    <property type="match status" value="1"/>
</dbReference>
<dbReference type="GO" id="GO:0005737">
    <property type="term" value="C:cytoplasm"/>
    <property type="evidence" value="ECO:0007669"/>
    <property type="project" value="TreeGrafter"/>
</dbReference>
<feature type="binding site" evidence="12">
    <location>
        <position position="341"/>
    </location>
    <ligand>
        <name>Zn(2+)</name>
        <dbReference type="ChEBI" id="CHEBI:29105"/>
        <note>catalytic</note>
    </ligand>
</feature>
<keyword evidence="4" id="KW-0325">Glycoprotein</keyword>
<dbReference type="PRINTS" id="PR00756">
    <property type="entry name" value="ALADIPTASE"/>
</dbReference>
<feature type="binding site" evidence="12">
    <location>
        <position position="345"/>
    </location>
    <ligand>
        <name>Zn(2+)</name>
        <dbReference type="ChEBI" id="CHEBI:29105"/>
        <note>catalytic</note>
    </ligand>
</feature>
<feature type="transmembrane region" description="Helical" evidence="14">
    <location>
        <begin position="938"/>
        <end position="956"/>
    </location>
</feature>
<dbReference type="SUPFAM" id="SSF55486">
    <property type="entry name" value="Metalloproteases ('zincins'), catalytic domain"/>
    <property type="match status" value="1"/>
</dbReference>
<keyword evidence="5 14" id="KW-0645">Protease</keyword>
<dbReference type="PANTHER" id="PTHR11533:SF290">
    <property type="entry name" value="AMINOPEPTIDASE"/>
    <property type="match status" value="1"/>
</dbReference>
<evidence type="ECO:0000256" key="15">
    <source>
        <dbReference type="SAM" id="SignalP"/>
    </source>
</evidence>
<comment type="cofactor">
    <cofactor evidence="12 14">
        <name>Zn(2+)</name>
        <dbReference type="ChEBI" id="CHEBI:29105"/>
    </cofactor>
    <text evidence="12 14">Binds 1 zinc ion per subunit.</text>
</comment>
<evidence type="ECO:0000256" key="11">
    <source>
        <dbReference type="PIRSR" id="PIRSR634016-1"/>
    </source>
</evidence>
<evidence type="ECO:0000256" key="1">
    <source>
        <dbReference type="ARBA" id="ARBA00004609"/>
    </source>
</evidence>
<evidence type="ECO:0000256" key="7">
    <source>
        <dbReference type="ARBA" id="ARBA00022801"/>
    </source>
</evidence>
<dbReference type="Gene3D" id="2.60.40.1910">
    <property type="match status" value="1"/>
</dbReference>
<keyword evidence="14" id="KW-1133">Transmembrane helix</keyword>
<evidence type="ECO:0000259" key="16">
    <source>
        <dbReference type="Pfam" id="PF01433"/>
    </source>
</evidence>
<keyword evidence="9 14" id="KW-0482">Metalloprotease</keyword>
<keyword evidence="6 12" id="KW-0479">Metal-binding</keyword>
<dbReference type="InterPro" id="IPR024571">
    <property type="entry name" value="ERAP1-like_C_dom"/>
</dbReference>
<dbReference type="GO" id="GO:0005886">
    <property type="term" value="C:plasma membrane"/>
    <property type="evidence" value="ECO:0007669"/>
    <property type="project" value="UniProtKB-SubCell"/>
</dbReference>
<dbReference type="EC" id="3.4.11.-" evidence="14"/>
<dbReference type="GO" id="GO:0008270">
    <property type="term" value="F:zinc ion binding"/>
    <property type="evidence" value="ECO:0007669"/>
    <property type="project" value="UniProtKB-UniRule"/>
</dbReference>
<dbReference type="GO" id="GO:0098552">
    <property type="term" value="C:side of membrane"/>
    <property type="evidence" value="ECO:0007669"/>
    <property type="project" value="UniProtKB-KW"/>
</dbReference>
<evidence type="ECO:0000256" key="3">
    <source>
        <dbReference type="ARBA" id="ARBA00022438"/>
    </source>
</evidence>
<feature type="chain" id="PRO_5028815404" description="Aminopeptidase" evidence="15">
    <location>
        <begin position="18"/>
        <end position="957"/>
    </location>
</feature>